<dbReference type="InterPro" id="IPR013509">
    <property type="entry name" value="RNR_lsu_N"/>
</dbReference>
<organism evidence="12 13">
    <name type="scientific">Filifactor villosus</name>
    <dbReference type="NCBI Taxonomy" id="29374"/>
    <lineage>
        <taxon>Bacteria</taxon>
        <taxon>Bacillati</taxon>
        <taxon>Bacillota</taxon>
        <taxon>Clostridia</taxon>
        <taxon>Peptostreptococcales</taxon>
        <taxon>Filifactoraceae</taxon>
        <taxon>Filifactor</taxon>
    </lineage>
</organism>
<dbReference type="NCBIfam" id="TIGR02506">
    <property type="entry name" value="NrdE_NrdA"/>
    <property type="match status" value="1"/>
</dbReference>
<reference evidence="13" key="1">
    <citation type="journal article" date="2019" name="Int. J. Syst. Evol. Microbiol.">
        <title>The Global Catalogue of Microorganisms (GCM) 10K type strain sequencing project: providing services to taxonomists for standard genome sequencing and annotation.</title>
        <authorList>
            <consortium name="The Broad Institute Genomics Platform"/>
            <consortium name="The Broad Institute Genome Sequencing Center for Infectious Disease"/>
            <person name="Wu L."/>
            <person name="Ma J."/>
        </authorList>
    </citation>
    <scope>NUCLEOTIDE SEQUENCE [LARGE SCALE GENOMIC DNA]</scope>
    <source>
        <strain evidence="13">CCUG 46385</strain>
    </source>
</reference>
<feature type="domain" description="ATP-cone" evidence="11">
    <location>
        <begin position="1"/>
        <end position="95"/>
    </location>
</feature>
<dbReference type="PROSITE" id="PS00089">
    <property type="entry name" value="RIBORED_LARGE"/>
    <property type="match status" value="1"/>
</dbReference>
<evidence type="ECO:0000313" key="12">
    <source>
        <dbReference type="EMBL" id="MFC4803732.1"/>
    </source>
</evidence>
<keyword evidence="5 9" id="KW-0067">ATP-binding</keyword>
<dbReference type="InterPro" id="IPR008926">
    <property type="entry name" value="RNR_R1-su_N"/>
</dbReference>
<evidence type="ECO:0000256" key="5">
    <source>
        <dbReference type="ARBA" id="ARBA00022840"/>
    </source>
</evidence>
<comment type="function">
    <text evidence="10">Provides the precursors necessary for DNA synthesis. Catalyzes the biosynthesis of deoxyribonucleotides from the corresponding ribonucleotides.</text>
</comment>
<evidence type="ECO:0000256" key="10">
    <source>
        <dbReference type="RuleBase" id="RU003410"/>
    </source>
</evidence>
<protein>
    <recommendedName>
        <fullName evidence="2 10">Ribonucleoside-diphosphate reductase</fullName>
        <ecNumber evidence="2 10">1.17.4.1</ecNumber>
    </recommendedName>
</protein>
<evidence type="ECO:0000256" key="3">
    <source>
        <dbReference type="ARBA" id="ARBA00022533"/>
    </source>
</evidence>
<evidence type="ECO:0000256" key="4">
    <source>
        <dbReference type="ARBA" id="ARBA00022741"/>
    </source>
</evidence>
<dbReference type="InterPro" id="IPR013346">
    <property type="entry name" value="NrdE_NrdA_C"/>
</dbReference>
<evidence type="ECO:0000256" key="9">
    <source>
        <dbReference type="PROSITE-ProRule" id="PRU00492"/>
    </source>
</evidence>
<evidence type="ECO:0000313" key="13">
    <source>
        <dbReference type="Proteomes" id="UP001595916"/>
    </source>
</evidence>
<proteinExistence type="inferred from homology"/>
<dbReference type="EMBL" id="JBHSHL010000003">
    <property type="protein sequence ID" value="MFC4803732.1"/>
    <property type="molecule type" value="Genomic_DNA"/>
</dbReference>
<dbReference type="EC" id="1.17.4.1" evidence="2 10"/>
<dbReference type="Pfam" id="PF03477">
    <property type="entry name" value="ATP-cone"/>
    <property type="match status" value="1"/>
</dbReference>
<keyword evidence="4 9" id="KW-0547">Nucleotide-binding</keyword>
<name>A0ABV9QIB1_9FIRM</name>
<dbReference type="InterPro" id="IPR005144">
    <property type="entry name" value="ATP-cone_dom"/>
</dbReference>
<sequence>MKIIKRNGEEKDFDIRKIEVAMEKAFVSVGMPIHHEKIASMAKEVEEKVRTQFPKHHIVSVEEVQDFVEIALIENNYYAVVKSYILYRASHHTMRKTLEDFGQYFKDPSILSEMKQIQEEFKEDAYNLSFLLSKFSSFAKDSMNEGEHLAILIKAASELTSKEAPKWEFIAARFLSLQIERHISLEMNKLEVYSFREKIHLLTKEGLYGEYITQHYSDAQIDELESYLDINRNRLFNYSGLDLVMKRYLIKDNEGKILESVQEMFMGIAMHLALPEKEHKVHWAKKIYDILSTLKVTMATPTMSNARKPFHQLSSCFIDTIPDSLDGIYRSITNFSQVSKHGGGMGLYFGKVRAMGSDIRGFKGVAGGVIRWIKLANDTAVAVDQLGVRQGACAVYLDIWHKDIPEFLQLRTNNGDDRMKAHDIFPAVCFPDYFWKLAKEDIDANWYMMCPHEIENVKGFKLEDSYGDEWVEKYKSCIEDPRLDKRVMSVKDMVRLIIKSAVETGTPFVFNRDVVNRYNPNPHKGIIYSSNLCTEIAQNMQGIETISTEVVMVDNEEVVVEKTKPGDFVVCNLASLVLGNIDVRDKTELEEVVSTVVRALDNVIDLNYYPLPYAQITNQKYRAIGLGTSGYHHSLVKNGISFQSEEHISFADEVYEDINYFAIKASCAISKEKGAYPYFKGSDWDNGKYFEKRSYTSERWRKLYEEIGRHGLRNGYLMAVAPTGSTSIIAGTTAAIDPVMKRYFLEEKKGQIVPRVAPGLTPETFWLYENAHEIDQSWVIRSAAVRQRHIDQSQSVNLYITTEFSMSQILKLYINACEQEVKTLYYVRSKSLEIESCDSCSS</sequence>
<dbReference type="SUPFAM" id="SSF48168">
    <property type="entry name" value="R1 subunit of ribonucleotide reductase, N-terminal domain"/>
    <property type="match status" value="1"/>
</dbReference>
<dbReference type="PRINTS" id="PR01183">
    <property type="entry name" value="RIBORDTASEM1"/>
</dbReference>
<comment type="caution">
    <text evidence="12">The sequence shown here is derived from an EMBL/GenBank/DDBJ whole genome shotgun (WGS) entry which is preliminary data.</text>
</comment>
<keyword evidence="6 10" id="KW-0560">Oxidoreductase</keyword>
<keyword evidence="7 10" id="KW-0215">Deoxyribonucleotide synthesis</keyword>
<dbReference type="NCBIfam" id="NF009028">
    <property type="entry name" value="PRK12364.1"/>
    <property type="match status" value="1"/>
</dbReference>
<dbReference type="InterPro" id="IPR000788">
    <property type="entry name" value="RNR_lg_C"/>
</dbReference>
<dbReference type="CDD" id="cd01679">
    <property type="entry name" value="RNR_I"/>
    <property type="match status" value="1"/>
</dbReference>
<evidence type="ECO:0000256" key="8">
    <source>
        <dbReference type="ARBA" id="ARBA00047754"/>
    </source>
</evidence>
<dbReference type="InterPro" id="IPR039718">
    <property type="entry name" value="Rrm1"/>
</dbReference>
<dbReference type="Gene3D" id="3.20.70.20">
    <property type="match status" value="1"/>
</dbReference>
<evidence type="ECO:0000256" key="7">
    <source>
        <dbReference type="ARBA" id="ARBA00023116"/>
    </source>
</evidence>
<dbReference type="RefSeq" id="WP_379787182.1">
    <property type="nucleotide sequence ID" value="NZ_JBHSHL010000003.1"/>
</dbReference>
<keyword evidence="13" id="KW-1185">Reference proteome</keyword>
<dbReference type="Proteomes" id="UP001595916">
    <property type="component" value="Unassembled WGS sequence"/>
</dbReference>
<dbReference type="PROSITE" id="PS51161">
    <property type="entry name" value="ATP_CONE"/>
    <property type="match status" value="1"/>
</dbReference>
<evidence type="ECO:0000256" key="2">
    <source>
        <dbReference type="ARBA" id="ARBA00012274"/>
    </source>
</evidence>
<evidence type="ECO:0000256" key="6">
    <source>
        <dbReference type="ARBA" id="ARBA00023002"/>
    </source>
</evidence>
<gene>
    <name evidence="12" type="ORF">ACFO4R_01425</name>
</gene>
<keyword evidence="3" id="KW-0021">Allosteric enzyme</keyword>
<dbReference type="SUPFAM" id="SSF51998">
    <property type="entry name" value="PFL-like glycyl radical enzymes"/>
    <property type="match status" value="1"/>
</dbReference>
<evidence type="ECO:0000256" key="1">
    <source>
        <dbReference type="ARBA" id="ARBA00010406"/>
    </source>
</evidence>
<comment type="catalytic activity">
    <reaction evidence="8 10">
        <text>a 2'-deoxyribonucleoside 5'-diphosphate + [thioredoxin]-disulfide + H2O = a ribonucleoside 5'-diphosphate + [thioredoxin]-dithiol</text>
        <dbReference type="Rhea" id="RHEA:23252"/>
        <dbReference type="Rhea" id="RHEA-COMP:10698"/>
        <dbReference type="Rhea" id="RHEA-COMP:10700"/>
        <dbReference type="ChEBI" id="CHEBI:15377"/>
        <dbReference type="ChEBI" id="CHEBI:29950"/>
        <dbReference type="ChEBI" id="CHEBI:50058"/>
        <dbReference type="ChEBI" id="CHEBI:57930"/>
        <dbReference type="ChEBI" id="CHEBI:73316"/>
        <dbReference type="EC" id="1.17.4.1"/>
    </reaction>
</comment>
<dbReference type="PANTHER" id="PTHR11573:SF6">
    <property type="entry name" value="RIBONUCLEOSIDE-DIPHOSPHATE REDUCTASE LARGE SUBUNIT"/>
    <property type="match status" value="1"/>
</dbReference>
<dbReference type="Pfam" id="PF02867">
    <property type="entry name" value="Ribonuc_red_lgC"/>
    <property type="match status" value="1"/>
</dbReference>
<dbReference type="PANTHER" id="PTHR11573">
    <property type="entry name" value="RIBONUCLEOSIDE-DIPHOSPHATE REDUCTASE LARGE CHAIN"/>
    <property type="match status" value="1"/>
</dbReference>
<dbReference type="Pfam" id="PF00317">
    <property type="entry name" value="Ribonuc_red_lgN"/>
    <property type="match status" value="1"/>
</dbReference>
<evidence type="ECO:0000259" key="11">
    <source>
        <dbReference type="PROSITE" id="PS51161"/>
    </source>
</evidence>
<accession>A0ABV9QIB1</accession>
<comment type="similarity">
    <text evidence="1 10">Belongs to the ribonucleoside diphosphate reductase large chain family.</text>
</comment>